<dbReference type="PANTHER" id="PTHR37936">
    <property type="entry name" value="TRANSPOSASE INSC FOR INSERTION ELEMENT IS2A-RELATED"/>
    <property type="match status" value="1"/>
</dbReference>
<dbReference type="AlphaFoldDB" id="A0A4R3R1I8"/>
<name>A0A4R3R1I8_9HYPH</name>
<dbReference type="GO" id="GO:0004803">
    <property type="term" value="F:transposase activity"/>
    <property type="evidence" value="ECO:0007669"/>
    <property type="project" value="InterPro"/>
</dbReference>
<proteinExistence type="predicted"/>
<organism evidence="1 2">
    <name type="scientific">Rhizobium azibense</name>
    <dbReference type="NCBI Taxonomy" id="1136135"/>
    <lineage>
        <taxon>Bacteria</taxon>
        <taxon>Pseudomonadati</taxon>
        <taxon>Pseudomonadota</taxon>
        <taxon>Alphaproteobacteria</taxon>
        <taxon>Hyphomicrobiales</taxon>
        <taxon>Rhizobiaceae</taxon>
        <taxon>Rhizobium/Agrobacterium group</taxon>
        <taxon>Rhizobium</taxon>
    </lineage>
</organism>
<dbReference type="RefSeq" id="WP_132554521.1">
    <property type="nucleotide sequence ID" value="NZ_SMBK01000034.1"/>
</dbReference>
<dbReference type="PANTHER" id="PTHR37936:SF3">
    <property type="entry name" value="TRANSPOSASE INSC FOR INSERTION ELEMENT IS2A-RELATED"/>
    <property type="match status" value="1"/>
</dbReference>
<dbReference type="Proteomes" id="UP000295507">
    <property type="component" value="Unassembled WGS sequence"/>
</dbReference>
<sequence length="174" mass="18672">MSISELTLNSKEDEPVRRFEVFTGSGRQREWSDEQKAQIVAESYEPGVTVSAVARLHGLTSQQLFTWRRLARKTLDTLPELDKLPMFAPAVVVPPKNGGASKMQGSSAPRMATGDAAIVLEIDGATVQIASGAVMVMIATQPVDFRKGAEGLTALVKAERGADPFSGTSEQPTQ</sequence>
<protein>
    <submittedName>
        <fullName evidence="1">Transposase</fullName>
    </submittedName>
</protein>
<reference evidence="1 2" key="1">
    <citation type="submission" date="2019-03" db="EMBL/GenBank/DDBJ databases">
        <title>Genomic Encyclopedia of Type Strains, Phase IV (KMG-V): Genome sequencing to study the core and pangenomes of soil and plant-associated prokaryotes.</title>
        <authorList>
            <person name="Whitman W."/>
        </authorList>
    </citation>
    <scope>NUCLEOTIDE SEQUENCE [LARGE SCALE GENOMIC DNA]</scope>
    <source>
        <strain evidence="1 2">IE4868</strain>
    </source>
</reference>
<dbReference type="NCBIfam" id="NF047595">
    <property type="entry name" value="IS66_ISRel24_TnpA"/>
    <property type="match status" value="1"/>
</dbReference>
<accession>A0A4R3R1I8</accession>
<dbReference type="SUPFAM" id="SSF48295">
    <property type="entry name" value="TrpR-like"/>
    <property type="match status" value="1"/>
</dbReference>
<gene>
    <name evidence="1" type="ORF">EV129_1344</name>
</gene>
<dbReference type="InterPro" id="IPR010921">
    <property type="entry name" value="Trp_repressor/repl_initiator"/>
</dbReference>
<dbReference type="Pfam" id="PF01527">
    <property type="entry name" value="HTH_Tnp_1"/>
    <property type="match status" value="1"/>
</dbReference>
<dbReference type="GO" id="GO:0043565">
    <property type="term" value="F:sequence-specific DNA binding"/>
    <property type="evidence" value="ECO:0007669"/>
    <property type="project" value="InterPro"/>
</dbReference>
<comment type="caution">
    <text evidence="1">The sequence shown here is derived from an EMBL/GenBank/DDBJ whole genome shotgun (WGS) entry which is preliminary data.</text>
</comment>
<evidence type="ECO:0000313" key="1">
    <source>
        <dbReference type="EMBL" id="TCU28808.1"/>
    </source>
</evidence>
<dbReference type="EMBL" id="SMBK01000034">
    <property type="protein sequence ID" value="TCU28808.1"/>
    <property type="molecule type" value="Genomic_DNA"/>
</dbReference>
<dbReference type="InterPro" id="IPR002514">
    <property type="entry name" value="Transposase_8"/>
</dbReference>
<dbReference type="GO" id="GO:0006313">
    <property type="term" value="P:DNA transposition"/>
    <property type="evidence" value="ECO:0007669"/>
    <property type="project" value="InterPro"/>
</dbReference>
<evidence type="ECO:0000313" key="2">
    <source>
        <dbReference type="Proteomes" id="UP000295507"/>
    </source>
</evidence>